<proteinExistence type="predicted"/>
<evidence type="ECO:0000313" key="3">
    <source>
        <dbReference type="EMBL" id="WWF05549.1"/>
    </source>
</evidence>
<dbReference type="Gene3D" id="3.40.960.10">
    <property type="entry name" value="VSR Endonuclease"/>
    <property type="match status" value="1"/>
</dbReference>
<dbReference type="Pfam" id="PF04480">
    <property type="entry name" value="DUF559"/>
    <property type="match status" value="1"/>
</dbReference>
<accession>A0ABZ2FDZ8</accession>
<feature type="domain" description="DUF559" evidence="2">
    <location>
        <begin position="230"/>
        <end position="294"/>
    </location>
</feature>
<feature type="region of interest" description="Disordered" evidence="1">
    <location>
        <begin position="308"/>
        <end position="333"/>
    </location>
</feature>
<keyword evidence="4" id="KW-1185">Reference proteome</keyword>
<dbReference type="EMBL" id="CP104874">
    <property type="protein sequence ID" value="WWF05549.1"/>
    <property type="molecule type" value="Genomic_DNA"/>
</dbReference>
<name>A0ABZ2FDZ8_9MICO</name>
<dbReference type="SUPFAM" id="SSF52980">
    <property type="entry name" value="Restriction endonuclease-like"/>
    <property type="match status" value="1"/>
</dbReference>
<protein>
    <submittedName>
        <fullName evidence="3">DUF559 domain-containing protein</fullName>
    </submittedName>
</protein>
<dbReference type="InterPro" id="IPR007569">
    <property type="entry name" value="DUF559"/>
</dbReference>
<sequence>MQVEEVLAELGGCASRAELLQRVSEHELRRALAAGSVDRPARGRYAVPSPPPTTERVDRSDLARAGRRAAHEVTGTAILLSAAAHWDWPTKWVPTRPQIALPRNRKVPPAVRRRFDVRFRDVPPDDREGGWVTSRVRTVLDCASLLPPDEALAVADSALREGVVTRDELLSAAPGLPLRHRRRVDGLIRAAHPLAANPFESVLRWIVSDVPGLTVRPQVRIDDDAGLVGIVDLADEDLRLVLEADSFEWHGQRESLERDCIRYDRLVADGWVVLRFTWDMVMNHPERVRDLVARTVALRDPRVRRALASAHEPGTPRSRTPGLAVGHQCTSYP</sequence>
<dbReference type="InterPro" id="IPR011335">
    <property type="entry name" value="Restrct_endonuc-II-like"/>
</dbReference>
<evidence type="ECO:0000256" key="1">
    <source>
        <dbReference type="SAM" id="MobiDB-lite"/>
    </source>
</evidence>
<gene>
    <name evidence="3" type="ORF">N5P18_01345</name>
</gene>
<feature type="region of interest" description="Disordered" evidence="1">
    <location>
        <begin position="41"/>
        <end position="60"/>
    </location>
</feature>
<dbReference type="RefSeq" id="WP_338538441.1">
    <property type="nucleotide sequence ID" value="NZ_CP104874.1"/>
</dbReference>
<dbReference type="Proteomes" id="UP001381003">
    <property type="component" value="Chromosome"/>
</dbReference>
<evidence type="ECO:0000313" key="4">
    <source>
        <dbReference type="Proteomes" id="UP001381003"/>
    </source>
</evidence>
<reference evidence="3 4" key="1">
    <citation type="submission" date="2022-09" db="EMBL/GenBank/DDBJ databases">
        <title>Complete genome sequence of Janibacter terrae strain COS04-44, PCL-degrading bacteria isolated from oil spilled coast.</title>
        <authorList>
            <person name="Park H."/>
            <person name="Kim J.Y."/>
            <person name="An S.H."/>
            <person name="Lee C.M."/>
            <person name="Weon H.-Y."/>
        </authorList>
    </citation>
    <scope>NUCLEOTIDE SEQUENCE [LARGE SCALE GENOMIC DNA]</scope>
    <source>
        <strain evidence="3 4">COS04-44</strain>
    </source>
</reference>
<evidence type="ECO:0000259" key="2">
    <source>
        <dbReference type="Pfam" id="PF04480"/>
    </source>
</evidence>
<organism evidence="3 4">
    <name type="scientific">Janibacter terrae</name>
    <dbReference type="NCBI Taxonomy" id="103817"/>
    <lineage>
        <taxon>Bacteria</taxon>
        <taxon>Bacillati</taxon>
        <taxon>Actinomycetota</taxon>
        <taxon>Actinomycetes</taxon>
        <taxon>Micrococcales</taxon>
        <taxon>Intrasporangiaceae</taxon>
        <taxon>Janibacter</taxon>
    </lineage>
</organism>